<dbReference type="EMBL" id="AAZO01006246">
    <property type="status" value="NOT_ANNOTATED_CDS"/>
    <property type="molecule type" value="Genomic_DNA"/>
</dbReference>
<feature type="domain" description="DDHD" evidence="3">
    <location>
        <begin position="942"/>
        <end position="1146"/>
    </location>
</feature>
<feature type="region of interest" description="Disordered" evidence="2">
    <location>
        <begin position="85"/>
        <end position="122"/>
    </location>
</feature>
<reference evidence="5" key="3">
    <citation type="submission" date="2020-05" db="UniProtKB">
        <authorList>
            <consortium name="EnsemblMetazoa"/>
        </authorList>
    </citation>
    <scope>IDENTIFICATION</scope>
    <source>
        <strain evidence="5">USDA</strain>
    </source>
</reference>
<dbReference type="InterPro" id="IPR004177">
    <property type="entry name" value="DDHD_dom"/>
</dbReference>
<dbReference type="PANTHER" id="PTHR23509:SF10">
    <property type="entry name" value="LD21067P"/>
    <property type="match status" value="1"/>
</dbReference>
<feature type="compositionally biased region" description="Polar residues" evidence="2">
    <location>
        <begin position="86"/>
        <end position="122"/>
    </location>
</feature>
<evidence type="ECO:0000313" key="5">
    <source>
        <dbReference type="EnsemblMetazoa" id="PHUM513230-PA"/>
    </source>
</evidence>
<keyword evidence="6" id="KW-1185">Reference proteome</keyword>
<dbReference type="OrthoDB" id="69269at2759"/>
<feature type="region of interest" description="Disordered" evidence="2">
    <location>
        <begin position="432"/>
        <end position="471"/>
    </location>
</feature>
<feature type="region of interest" description="Disordered" evidence="2">
    <location>
        <begin position="17"/>
        <end position="69"/>
    </location>
</feature>
<reference evidence="4" key="2">
    <citation type="submission" date="2007-04" db="EMBL/GenBank/DDBJ databases">
        <title>The genome of the human body louse.</title>
        <authorList>
            <consortium name="The Human Body Louse Genome Consortium"/>
            <person name="Kirkness E."/>
            <person name="Walenz B."/>
            <person name="Hass B."/>
            <person name="Bruggner R."/>
            <person name="Strausberg R."/>
        </authorList>
    </citation>
    <scope>NUCLEOTIDE SEQUENCE</scope>
    <source>
        <strain evidence="4">USDA</strain>
    </source>
</reference>
<dbReference type="Proteomes" id="UP000009046">
    <property type="component" value="Unassembled WGS sequence"/>
</dbReference>
<evidence type="ECO:0000256" key="1">
    <source>
        <dbReference type="ARBA" id="ARBA00038464"/>
    </source>
</evidence>
<gene>
    <name evidence="5" type="primary">8233122</name>
    <name evidence="4" type="ORF">Phum_PHUM513230</name>
</gene>
<feature type="compositionally biased region" description="Polar residues" evidence="2">
    <location>
        <begin position="462"/>
        <end position="471"/>
    </location>
</feature>
<feature type="compositionally biased region" description="Polar residues" evidence="2">
    <location>
        <begin position="17"/>
        <end position="27"/>
    </location>
</feature>
<dbReference type="InterPro" id="IPR057825">
    <property type="entry name" value="WWE_SEC23-DDH2"/>
</dbReference>
<feature type="compositionally biased region" description="Polar residues" evidence="2">
    <location>
        <begin position="137"/>
        <end position="146"/>
    </location>
</feature>
<dbReference type="PANTHER" id="PTHR23509">
    <property type="entry name" value="PA-PL1 PHOSPHOLIPASE FAMILY"/>
    <property type="match status" value="1"/>
</dbReference>
<dbReference type="InParanoid" id="E0VYE4"/>
<feature type="compositionally biased region" description="Low complexity" evidence="2">
    <location>
        <begin position="1175"/>
        <end position="1188"/>
    </location>
</feature>
<feature type="compositionally biased region" description="Low complexity" evidence="2">
    <location>
        <begin position="28"/>
        <end position="42"/>
    </location>
</feature>
<dbReference type="RefSeq" id="XP_002431138.1">
    <property type="nucleotide sequence ID" value="XM_002431093.1"/>
</dbReference>
<sequence>MRKHVVVVVDLCTLINDKSNSSNTENVGSIIQGGSSSSSGTSPIDLNEPPKKEEVENPPPPPSVSNVNQGYAGFISSFFGGGNYYKQESNQQSSSKAATPSSVPDSRTTTHSPSPGKNVVQTFSPTLQVPLSNVDETVKSGDSVSKSPVGFVHSTGSPFQQAAGSKSTLSPSTISNTSLQNPPSQFVNSANWRPPPPTPSQVPNPSRMPNPNQLSNTQDVVNTQNQHFSYGFESFNDSKLRPSIGSLPKAQSSFDLPVRNSAESAISNHPSSFFNAPQTQGANISGTYFYEGRPSSVDSLNYNEPASMGNTYPPPPPLMNSSNASGPPISSSTSFKNYRRDHHKRPAYAPVPGLTSNTIVSSSYLMPSNNFSNYSHSSLPSLSSKHQLTTSLSQPAIDLSKENASASISSSSTPASSLNNFFVLNYASSNSSNSQNFNSPETQPNLSVSPNVSNEFIPPDTSMRSHPTTTTVMSTIPSSNCSLASNDLSSFNVNSVAVHPPIMSTKEQASTTASPPPPPPPQSKTTSPHPNIPPSLNTLANLGHSGIIYRPAYHHWFLRIEGKDGKDIWQPFSMTDSLALEQALNSDTLNPETVVPTDGGRYDVNISQRMRTPVYWDEKPKRVMRCSWFYKNTTESRLHPYDENTAYILEEEYKKAVMANSWNKKVDLPSGDYIIMYGPSSMALFQVTPQTPEGWEAETDFSENTLHRPKIVKRGVLDDFEIDDGEPAKVDHLIFVVHGIGSVCDLKFRTIEEAVDDFRNKSLQLMKSHFKTTSEQGLVNRIEILPVSWHGHLHGETTGVDKRLQTITLKSIPRLRHFTNDTLLDILFYTSPVYCQNIMHQVGREINTLFNKFKTRNPDFNGGVSLVGHSLGSLILFDMLCHQKPVSPRMENITETTNQEIISQDFQTTVLAGKSKPSLSRKVSYVIGNAGTGQPYIEYPQLSFQPLAFFALGSPIGMFVTVRGIDSLGLDFTLPTCSRFFNIFHPFDPVAYRIEALINPELSEKRPVLIPHHKGRKRMHLELKETMARVGAELKQRLIDSVRSTWNTVYHLTTFGRADDGLEQEVDKVIEKQLERQQNETAAQCLNDCFDSECNAGRLNQGRRIDYVLQEAPLESFNEYVSALISHVIYWDSEDTMLLILKEIYSSMGISPDNQITVGMTEPTPEDGAPSTSMNNNNNNGNSNSNGNADAATKTSYGFT</sequence>
<proteinExistence type="inferred from homology"/>
<dbReference type="GeneID" id="8233122"/>
<dbReference type="VEuPathDB" id="VectorBase:PHUM513230"/>
<feature type="compositionally biased region" description="Polar residues" evidence="2">
    <location>
        <begin position="440"/>
        <end position="454"/>
    </location>
</feature>
<feature type="region of interest" description="Disordered" evidence="2">
    <location>
        <begin position="505"/>
        <end position="536"/>
    </location>
</feature>
<evidence type="ECO:0000313" key="4">
    <source>
        <dbReference type="EMBL" id="EEB18400.1"/>
    </source>
</evidence>
<dbReference type="KEGG" id="phu:Phum_PHUM513230"/>
<evidence type="ECO:0000313" key="6">
    <source>
        <dbReference type="Proteomes" id="UP000009046"/>
    </source>
</evidence>
<protein>
    <submittedName>
        <fullName evidence="4 5">SEC23-interacting protein, putative</fullName>
    </submittedName>
</protein>
<dbReference type="InterPro" id="IPR058055">
    <property type="entry name" value="PA-PLA1"/>
</dbReference>
<dbReference type="InterPro" id="IPR004170">
    <property type="entry name" value="WWE_dom"/>
</dbReference>
<dbReference type="Pfam" id="PF02862">
    <property type="entry name" value="DDHD"/>
    <property type="match status" value="1"/>
</dbReference>
<dbReference type="Pfam" id="PF23464">
    <property type="entry name" value="WWE_3"/>
    <property type="match status" value="1"/>
</dbReference>
<dbReference type="PROSITE" id="PS51043">
    <property type="entry name" value="DDHD"/>
    <property type="match status" value="1"/>
</dbReference>
<dbReference type="GO" id="GO:0004620">
    <property type="term" value="F:phospholipase activity"/>
    <property type="evidence" value="ECO:0007669"/>
    <property type="project" value="TreeGrafter"/>
</dbReference>
<evidence type="ECO:0000259" key="3">
    <source>
        <dbReference type="PROSITE" id="PS51043"/>
    </source>
</evidence>
<comment type="similarity">
    <text evidence="1">Belongs to the PA-PLA1 family.</text>
</comment>
<feature type="region of interest" description="Disordered" evidence="2">
    <location>
        <begin position="137"/>
        <end position="217"/>
    </location>
</feature>
<dbReference type="eggNOG" id="KOG2308">
    <property type="taxonomic scope" value="Eukaryota"/>
</dbReference>
<dbReference type="GO" id="GO:0046872">
    <property type="term" value="F:metal ion binding"/>
    <property type="evidence" value="ECO:0007669"/>
    <property type="project" value="InterPro"/>
</dbReference>
<reference evidence="4" key="1">
    <citation type="submission" date="2007-04" db="EMBL/GenBank/DDBJ databases">
        <title>Annotation of Pediculus humanus corporis strain USDA.</title>
        <authorList>
            <person name="Kirkness E."/>
            <person name="Hannick L."/>
            <person name="Hass B."/>
            <person name="Bruggner R."/>
            <person name="Lawson D."/>
            <person name="Bidwell S."/>
            <person name="Joardar V."/>
            <person name="Caler E."/>
            <person name="Walenz B."/>
            <person name="Inman J."/>
            <person name="Schobel S."/>
            <person name="Galinsky K."/>
            <person name="Amedeo P."/>
            <person name="Strausberg R."/>
        </authorList>
    </citation>
    <scope>NUCLEOTIDE SEQUENCE</scope>
    <source>
        <strain evidence="4">USDA</strain>
    </source>
</reference>
<dbReference type="EnsemblMetazoa" id="PHUM513230-RA">
    <property type="protein sequence ID" value="PHUM513230-PA"/>
    <property type="gene ID" value="PHUM513230"/>
</dbReference>
<feature type="region of interest" description="Disordered" evidence="2">
    <location>
        <begin position="1157"/>
        <end position="1200"/>
    </location>
</feature>
<dbReference type="STRING" id="121224.E0VYE4"/>
<dbReference type="CTD" id="8233122"/>
<feature type="compositionally biased region" description="Polar residues" evidence="2">
    <location>
        <begin position="154"/>
        <end position="191"/>
    </location>
</feature>
<dbReference type="AlphaFoldDB" id="E0VYE4"/>
<dbReference type="HOGENOM" id="CLU_270883_0_0_1"/>
<dbReference type="EMBL" id="DS235845">
    <property type="protein sequence ID" value="EEB18400.1"/>
    <property type="molecule type" value="Genomic_DNA"/>
</dbReference>
<accession>E0VYE4</accession>
<evidence type="ECO:0000256" key="2">
    <source>
        <dbReference type="SAM" id="MobiDB-lite"/>
    </source>
</evidence>
<dbReference type="Pfam" id="PF02825">
    <property type="entry name" value="WWE"/>
    <property type="match status" value="1"/>
</dbReference>
<feature type="region of interest" description="Disordered" evidence="2">
    <location>
        <begin position="306"/>
        <end position="336"/>
    </location>
</feature>
<dbReference type="SMART" id="SM01127">
    <property type="entry name" value="DDHD"/>
    <property type="match status" value="1"/>
</dbReference>
<feature type="compositionally biased region" description="Pro residues" evidence="2">
    <location>
        <begin position="193"/>
        <end position="208"/>
    </location>
</feature>
<organism>
    <name type="scientific">Pediculus humanus subsp. corporis</name>
    <name type="common">Body louse</name>
    <dbReference type="NCBI Taxonomy" id="121224"/>
    <lineage>
        <taxon>Eukaryota</taxon>
        <taxon>Metazoa</taxon>
        <taxon>Ecdysozoa</taxon>
        <taxon>Arthropoda</taxon>
        <taxon>Hexapoda</taxon>
        <taxon>Insecta</taxon>
        <taxon>Pterygota</taxon>
        <taxon>Neoptera</taxon>
        <taxon>Paraneoptera</taxon>
        <taxon>Psocodea</taxon>
        <taxon>Troctomorpha</taxon>
        <taxon>Phthiraptera</taxon>
        <taxon>Anoplura</taxon>
        <taxon>Pediculidae</taxon>
        <taxon>Pediculus</taxon>
    </lineage>
</organism>
<feature type="compositionally biased region" description="Low complexity" evidence="2">
    <location>
        <begin position="320"/>
        <end position="334"/>
    </location>
</feature>
<dbReference type="GO" id="GO:0030134">
    <property type="term" value="C:COPII-coated ER to Golgi transport vesicle"/>
    <property type="evidence" value="ECO:0007669"/>
    <property type="project" value="TreeGrafter"/>
</dbReference>
<name>E0VYE4_PEDHC</name>